<accession>A0A167PIW1</accession>
<keyword evidence="3" id="KW-1185">Reference proteome</keyword>
<feature type="compositionally biased region" description="Low complexity" evidence="1">
    <location>
        <begin position="32"/>
        <end position="43"/>
    </location>
</feature>
<dbReference type="PANTHER" id="PTHR36576">
    <property type="entry name" value="UPF0654 PROTEIN C11D3.01C-RELATED"/>
    <property type="match status" value="1"/>
</dbReference>
<dbReference type="InterPro" id="IPR018824">
    <property type="entry name" value="Conidiation-specific_6"/>
</dbReference>
<sequence length="87" mass="9200">MSNPGNVAGGHKANLHNARTSDESKEHSKQVLSDLESSGELDSTGGDVMKNEGNVVGGHKANLKNPNTSEESKAHSKQVLEEKGAEY</sequence>
<evidence type="ECO:0000313" key="2">
    <source>
        <dbReference type="EMBL" id="KZO98843.1"/>
    </source>
</evidence>
<feature type="compositionally biased region" description="Basic and acidic residues" evidence="1">
    <location>
        <begin position="19"/>
        <end position="29"/>
    </location>
</feature>
<evidence type="ECO:0008006" key="4">
    <source>
        <dbReference type="Google" id="ProtNLM"/>
    </source>
</evidence>
<evidence type="ECO:0000313" key="3">
    <source>
        <dbReference type="Proteomes" id="UP000076738"/>
    </source>
</evidence>
<dbReference type="InterPro" id="IPR052670">
    <property type="entry name" value="UPF0654_domain"/>
</dbReference>
<dbReference type="PANTHER" id="PTHR36576:SF1">
    <property type="entry name" value="UPF0654 PROTEIN C11D3.01C-RELATED"/>
    <property type="match status" value="1"/>
</dbReference>
<protein>
    <recommendedName>
        <fullName evidence="4">Conidiation protein 6</fullName>
    </recommendedName>
</protein>
<dbReference type="AlphaFoldDB" id="A0A167PIW1"/>
<dbReference type="OrthoDB" id="5419162at2759"/>
<dbReference type="Proteomes" id="UP000076738">
    <property type="component" value="Unassembled WGS sequence"/>
</dbReference>
<gene>
    <name evidence="2" type="ORF">CALVIDRAFT_534923</name>
</gene>
<feature type="region of interest" description="Disordered" evidence="1">
    <location>
        <begin position="1"/>
        <end position="87"/>
    </location>
</feature>
<proteinExistence type="predicted"/>
<evidence type="ECO:0000256" key="1">
    <source>
        <dbReference type="SAM" id="MobiDB-lite"/>
    </source>
</evidence>
<organism evidence="2 3">
    <name type="scientific">Calocera viscosa (strain TUFC12733)</name>
    <dbReference type="NCBI Taxonomy" id="1330018"/>
    <lineage>
        <taxon>Eukaryota</taxon>
        <taxon>Fungi</taxon>
        <taxon>Dikarya</taxon>
        <taxon>Basidiomycota</taxon>
        <taxon>Agaricomycotina</taxon>
        <taxon>Dacrymycetes</taxon>
        <taxon>Dacrymycetales</taxon>
        <taxon>Dacrymycetaceae</taxon>
        <taxon>Calocera</taxon>
    </lineage>
</organism>
<feature type="compositionally biased region" description="Basic and acidic residues" evidence="1">
    <location>
        <begin position="70"/>
        <end position="87"/>
    </location>
</feature>
<dbReference type="Pfam" id="PF10346">
    <property type="entry name" value="Con-6"/>
    <property type="match status" value="2"/>
</dbReference>
<dbReference type="EMBL" id="KV417274">
    <property type="protein sequence ID" value="KZO98843.1"/>
    <property type="molecule type" value="Genomic_DNA"/>
</dbReference>
<name>A0A167PIW1_CALVF</name>
<reference evidence="2 3" key="1">
    <citation type="journal article" date="2016" name="Mol. Biol. Evol.">
        <title>Comparative Genomics of Early-Diverging Mushroom-Forming Fungi Provides Insights into the Origins of Lignocellulose Decay Capabilities.</title>
        <authorList>
            <person name="Nagy L.G."/>
            <person name="Riley R."/>
            <person name="Tritt A."/>
            <person name="Adam C."/>
            <person name="Daum C."/>
            <person name="Floudas D."/>
            <person name="Sun H."/>
            <person name="Yadav J.S."/>
            <person name="Pangilinan J."/>
            <person name="Larsson K.H."/>
            <person name="Matsuura K."/>
            <person name="Barry K."/>
            <person name="Labutti K."/>
            <person name="Kuo R."/>
            <person name="Ohm R.A."/>
            <person name="Bhattacharya S.S."/>
            <person name="Shirouzu T."/>
            <person name="Yoshinaga Y."/>
            <person name="Martin F.M."/>
            <person name="Grigoriev I.V."/>
            <person name="Hibbett D.S."/>
        </authorList>
    </citation>
    <scope>NUCLEOTIDE SEQUENCE [LARGE SCALE GENOMIC DNA]</scope>
    <source>
        <strain evidence="2 3">TUFC12733</strain>
    </source>
</reference>
<dbReference type="GO" id="GO:0005737">
    <property type="term" value="C:cytoplasm"/>
    <property type="evidence" value="ECO:0007669"/>
    <property type="project" value="TreeGrafter"/>
</dbReference>